<evidence type="ECO:0000256" key="3">
    <source>
        <dbReference type="ARBA" id="ARBA00022989"/>
    </source>
</evidence>
<sequence>MTIFWKDINLILYPDPELTRLPPVVIPQCQWKLFERSCEKVWAKQVILPWLQQIQDYGNYTLDLTDGFLIEDYPPLEGGIHSVKTTVETYVYPLFLFLGTLLTLPLIILLYRFSYVVWSSCFFLSITLILDLVLLCVFCGNDWYIAVYQKSLSNDIVSMSNASCKVYSFLISFIKYLSPWVMVVISVDVFISMNYPNRIYWMCTRERANATLLLIVVLLTFINLHYFWTFGLTEKNIDMFQVIRLCHLTYQDRTMEVFTEKVQPYIDFLFTKLIPFLVTSIFLFIVAFSYCTKPRQKFDIHHLKNYFLEVEALFQMRILALILCIWFAVVYLYRSVHEVLALKFRNSDTLAYETVVTIEVTDKLLYYSFLSCKSLLFYIFSAKVRRYIKEWVVGGYRAMTRRSHHYKKTQQSQNLIQESEENPDSGIKLSTDV</sequence>
<dbReference type="Gene3D" id="1.20.1070.10">
    <property type="entry name" value="Rhodopsin 7-helix transmembrane proteins"/>
    <property type="match status" value="1"/>
</dbReference>
<protein>
    <submittedName>
        <fullName evidence="9 10">Uncharacterized protein LOC111132098 isoform X1</fullName>
    </submittedName>
</protein>
<feature type="transmembrane region" description="Helical" evidence="6">
    <location>
        <begin position="166"/>
        <end position="191"/>
    </location>
</feature>
<dbReference type="PANTHER" id="PTHR46641">
    <property type="entry name" value="FMRFAMIDE RECEPTOR-RELATED"/>
    <property type="match status" value="1"/>
</dbReference>
<feature type="transmembrane region" description="Helical" evidence="6">
    <location>
        <begin position="273"/>
        <end position="291"/>
    </location>
</feature>
<evidence type="ECO:0000259" key="7">
    <source>
        <dbReference type="PROSITE" id="PS50262"/>
    </source>
</evidence>
<feature type="transmembrane region" description="Helical" evidence="6">
    <location>
        <begin position="123"/>
        <end position="146"/>
    </location>
</feature>
<proteinExistence type="predicted"/>
<dbReference type="RefSeq" id="XP_022335474.1">
    <property type="nucleotide sequence ID" value="XM_022479766.1"/>
</dbReference>
<organism evidence="8 9">
    <name type="scientific">Crassostrea virginica</name>
    <name type="common">Eastern oyster</name>
    <dbReference type="NCBI Taxonomy" id="6565"/>
    <lineage>
        <taxon>Eukaryota</taxon>
        <taxon>Metazoa</taxon>
        <taxon>Spiralia</taxon>
        <taxon>Lophotrochozoa</taxon>
        <taxon>Mollusca</taxon>
        <taxon>Bivalvia</taxon>
        <taxon>Autobranchia</taxon>
        <taxon>Pteriomorphia</taxon>
        <taxon>Ostreida</taxon>
        <taxon>Ostreoidea</taxon>
        <taxon>Ostreidae</taxon>
        <taxon>Crassostrea</taxon>
    </lineage>
</organism>
<feature type="transmembrane region" description="Helical" evidence="6">
    <location>
        <begin position="312"/>
        <end position="333"/>
    </location>
</feature>
<evidence type="ECO:0000256" key="4">
    <source>
        <dbReference type="ARBA" id="ARBA00023136"/>
    </source>
</evidence>
<keyword evidence="2 6" id="KW-0812">Transmembrane</keyword>
<dbReference type="SUPFAM" id="SSF81321">
    <property type="entry name" value="Family A G protein-coupled receptor-like"/>
    <property type="match status" value="1"/>
</dbReference>
<comment type="subcellular location">
    <subcellularLocation>
        <location evidence="1">Membrane</location>
    </subcellularLocation>
</comment>
<evidence type="ECO:0000256" key="6">
    <source>
        <dbReference type="SAM" id="Phobius"/>
    </source>
</evidence>
<feature type="region of interest" description="Disordered" evidence="5">
    <location>
        <begin position="407"/>
        <end position="433"/>
    </location>
</feature>
<evidence type="ECO:0000313" key="9">
    <source>
        <dbReference type="RefSeq" id="XP_022335474.1"/>
    </source>
</evidence>
<reference evidence="9 10" key="1">
    <citation type="submission" date="2025-04" db="UniProtKB">
        <authorList>
            <consortium name="RefSeq"/>
        </authorList>
    </citation>
    <scope>IDENTIFICATION</scope>
    <source>
        <tissue evidence="9 10">Whole sample</tissue>
    </source>
</reference>
<accession>A0A8B8E710</accession>
<dbReference type="GeneID" id="111132098"/>
<dbReference type="PROSITE" id="PS50262">
    <property type="entry name" value="G_PROTEIN_RECEP_F1_2"/>
    <property type="match status" value="1"/>
</dbReference>
<feature type="transmembrane region" description="Helical" evidence="6">
    <location>
        <begin position="90"/>
        <end position="111"/>
    </location>
</feature>
<dbReference type="OrthoDB" id="9990906at2759"/>
<dbReference type="GO" id="GO:0016020">
    <property type="term" value="C:membrane"/>
    <property type="evidence" value="ECO:0007669"/>
    <property type="project" value="UniProtKB-SubCell"/>
</dbReference>
<dbReference type="AlphaFoldDB" id="A0A8B8E710"/>
<keyword evidence="3 6" id="KW-1133">Transmembrane helix</keyword>
<dbReference type="Proteomes" id="UP000694844">
    <property type="component" value="Chromosome 5"/>
</dbReference>
<dbReference type="InterPro" id="IPR017452">
    <property type="entry name" value="GPCR_Rhodpsn_7TM"/>
</dbReference>
<feature type="domain" description="G-protein coupled receptors family 1 profile" evidence="7">
    <location>
        <begin position="99"/>
        <end position="285"/>
    </location>
</feature>
<evidence type="ECO:0000256" key="5">
    <source>
        <dbReference type="SAM" id="MobiDB-lite"/>
    </source>
</evidence>
<dbReference type="PANTHER" id="PTHR46641:SF25">
    <property type="entry name" value="CNMAMIDE RECEPTOR-RELATED"/>
    <property type="match status" value="1"/>
</dbReference>
<dbReference type="KEGG" id="cvn:111132098"/>
<evidence type="ECO:0000313" key="10">
    <source>
        <dbReference type="RefSeq" id="XP_022335475.1"/>
    </source>
</evidence>
<dbReference type="InterPro" id="IPR052954">
    <property type="entry name" value="GPCR-Ligand_Int"/>
</dbReference>
<name>A0A8B8E710_CRAVI</name>
<keyword evidence="8" id="KW-1185">Reference proteome</keyword>
<evidence type="ECO:0000313" key="8">
    <source>
        <dbReference type="Proteomes" id="UP000694844"/>
    </source>
</evidence>
<feature type="transmembrane region" description="Helical" evidence="6">
    <location>
        <begin position="212"/>
        <end position="230"/>
    </location>
</feature>
<evidence type="ECO:0000256" key="2">
    <source>
        <dbReference type="ARBA" id="ARBA00022692"/>
    </source>
</evidence>
<feature type="transmembrane region" description="Helical" evidence="6">
    <location>
        <begin position="364"/>
        <end position="381"/>
    </location>
</feature>
<evidence type="ECO:0000256" key="1">
    <source>
        <dbReference type="ARBA" id="ARBA00004370"/>
    </source>
</evidence>
<gene>
    <name evidence="9 10" type="primary">LOC111132098</name>
</gene>
<dbReference type="RefSeq" id="XP_022335475.1">
    <property type="nucleotide sequence ID" value="XM_022479767.1"/>
</dbReference>
<keyword evidence="4 6" id="KW-0472">Membrane</keyword>